<evidence type="ECO:0000313" key="1">
    <source>
        <dbReference type="EMBL" id="GAG04938.1"/>
    </source>
</evidence>
<reference evidence="1" key="1">
    <citation type="journal article" date="2014" name="Front. Microbiol.">
        <title>High frequency of phylogenetically diverse reductive dehalogenase-homologous genes in deep subseafloor sedimentary metagenomes.</title>
        <authorList>
            <person name="Kawai M."/>
            <person name="Futagami T."/>
            <person name="Toyoda A."/>
            <person name="Takaki Y."/>
            <person name="Nishi S."/>
            <person name="Hori S."/>
            <person name="Arai W."/>
            <person name="Tsubouchi T."/>
            <person name="Morono Y."/>
            <person name="Uchiyama I."/>
            <person name="Ito T."/>
            <person name="Fujiyama A."/>
            <person name="Inagaki F."/>
            <person name="Takami H."/>
        </authorList>
    </citation>
    <scope>NUCLEOTIDE SEQUENCE</scope>
    <source>
        <strain evidence="1">Expedition CK06-06</strain>
    </source>
</reference>
<name>X0UXA6_9ZZZZ</name>
<proteinExistence type="predicted"/>
<gene>
    <name evidence="1" type="ORF">S01H1_42215</name>
</gene>
<feature type="non-terminal residue" evidence="1">
    <location>
        <position position="1"/>
    </location>
</feature>
<sequence>PSQARTLSGMGTVDLRGEYGTYSWYSSKPPPAKKHLKADFELVTVEDTDFDSVPDTVRTRLKGSPDVLHLKPGELPGPNDFLMLPLVVHVDPEEDVAWIRIDGSDVLLRQGEWSDWVEVSFDALPWGLMRFAGIVRFYLKQVRPDFQLYASPVNLAPGDPAQPITTPDDFVELLHQKLGNFYTVGMPEETNALKDGLFDDDDYAKQVKLFQEEDSDRLLDLALSRFEPGATTFFYNSDIDLQCHMLWRHGDPRDLDAPRHPAWEKK</sequence>
<protein>
    <submittedName>
        <fullName evidence="1">Uncharacterized protein</fullName>
    </submittedName>
</protein>
<organism evidence="1">
    <name type="scientific">marine sediment metagenome</name>
    <dbReference type="NCBI Taxonomy" id="412755"/>
    <lineage>
        <taxon>unclassified sequences</taxon>
        <taxon>metagenomes</taxon>
        <taxon>ecological metagenomes</taxon>
    </lineage>
</organism>
<feature type="non-terminal residue" evidence="1">
    <location>
        <position position="266"/>
    </location>
</feature>
<accession>X0UXA6</accession>
<dbReference type="EMBL" id="BARS01026824">
    <property type="protein sequence ID" value="GAG04938.1"/>
    <property type="molecule type" value="Genomic_DNA"/>
</dbReference>
<dbReference type="AlphaFoldDB" id="X0UXA6"/>
<comment type="caution">
    <text evidence="1">The sequence shown here is derived from an EMBL/GenBank/DDBJ whole genome shotgun (WGS) entry which is preliminary data.</text>
</comment>